<evidence type="ECO:0000313" key="1">
    <source>
        <dbReference type="EMBL" id="EGO02820.1"/>
    </source>
</evidence>
<dbReference type="HOGENOM" id="CLU_2623507_0_0_1"/>
<name>F8PMI8_SERL3</name>
<accession>F8PMI8</accession>
<organism evidence="2">
    <name type="scientific">Serpula lacrymans var. lacrymans (strain S7.3)</name>
    <name type="common">Dry rot fungus</name>
    <dbReference type="NCBI Taxonomy" id="936435"/>
    <lineage>
        <taxon>Eukaryota</taxon>
        <taxon>Fungi</taxon>
        <taxon>Dikarya</taxon>
        <taxon>Basidiomycota</taxon>
        <taxon>Agaricomycotina</taxon>
        <taxon>Agaricomycetes</taxon>
        <taxon>Agaricomycetidae</taxon>
        <taxon>Boletales</taxon>
        <taxon>Coniophorineae</taxon>
        <taxon>Serpulaceae</taxon>
        <taxon>Serpula</taxon>
    </lineage>
</organism>
<protein>
    <submittedName>
        <fullName evidence="1">Uncharacterized protein</fullName>
    </submittedName>
</protein>
<dbReference type="InParanoid" id="F8PMI8"/>
<reference evidence="2" key="1">
    <citation type="journal article" date="2011" name="Science">
        <title>The plant cell wall-decomposing machinery underlies the functional diversity of forest fungi.</title>
        <authorList>
            <person name="Eastwood D.C."/>
            <person name="Floudas D."/>
            <person name="Binder M."/>
            <person name="Majcherczyk A."/>
            <person name="Schneider P."/>
            <person name="Aerts A."/>
            <person name="Asiegbu F.O."/>
            <person name="Baker S.E."/>
            <person name="Barry K."/>
            <person name="Bendiksby M."/>
            <person name="Blumentritt M."/>
            <person name="Coutinho P.M."/>
            <person name="Cullen D."/>
            <person name="de Vries R.P."/>
            <person name="Gathman A."/>
            <person name="Goodell B."/>
            <person name="Henrissat B."/>
            <person name="Ihrmark K."/>
            <person name="Kauserud H."/>
            <person name="Kohler A."/>
            <person name="LaButti K."/>
            <person name="Lapidus A."/>
            <person name="Lavin J.L."/>
            <person name="Lee Y.-H."/>
            <person name="Lindquist E."/>
            <person name="Lilly W."/>
            <person name="Lucas S."/>
            <person name="Morin E."/>
            <person name="Murat C."/>
            <person name="Oguiza J.A."/>
            <person name="Park J."/>
            <person name="Pisabarro A.G."/>
            <person name="Riley R."/>
            <person name="Rosling A."/>
            <person name="Salamov A."/>
            <person name="Schmidt O."/>
            <person name="Schmutz J."/>
            <person name="Skrede I."/>
            <person name="Stenlid J."/>
            <person name="Wiebenga A."/>
            <person name="Xie X."/>
            <person name="Kuees U."/>
            <person name="Hibbett D.S."/>
            <person name="Hoffmeister D."/>
            <person name="Hoegberg N."/>
            <person name="Martin F."/>
            <person name="Grigoriev I.V."/>
            <person name="Watkinson S.C."/>
        </authorList>
    </citation>
    <scope>NUCLEOTIDE SEQUENCE [LARGE SCALE GENOMIC DNA]</scope>
    <source>
        <strain evidence="2">strain S7.3</strain>
    </source>
</reference>
<keyword evidence="2" id="KW-1185">Reference proteome</keyword>
<dbReference type="EMBL" id="GL945476">
    <property type="protein sequence ID" value="EGO02820.1"/>
    <property type="molecule type" value="Genomic_DNA"/>
</dbReference>
<dbReference type="AlphaFoldDB" id="F8PMI8"/>
<proteinExistence type="predicted"/>
<gene>
    <name evidence="1" type="ORF">SERLA73DRAFT_176217</name>
</gene>
<sequence>MRYLIVITADDTRIYSKLPSHRVLYFTNGCFLALKAYSVRALYSHLGAILMLSTGKPRGMAAKERVYQLERTTTFVIL</sequence>
<evidence type="ECO:0000313" key="2">
    <source>
        <dbReference type="Proteomes" id="UP000008063"/>
    </source>
</evidence>
<dbReference type="Proteomes" id="UP000008063">
    <property type="component" value="Unassembled WGS sequence"/>
</dbReference>